<organism evidence="2 3">
    <name type="scientific">Alteromonas marina</name>
    <dbReference type="NCBI Taxonomy" id="203795"/>
    <lineage>
        <taxon>Bacteria</taxon>
        <taxon>Pseudomonadati</taxon>
        <taxon>Pseudomonadota</taxon>
        <taxon>Gammaproteobacteria</taxon>
        <taxon>Alteromonadales</taxon>
        <taxon>Alteromonadaceae</taxon>
        <taxon>Alteromonas/Salinimonas group</taxon>
        <taxon>Alteromonas</taxon>
    </lineage>
</organism>
<dbReference type="InterPro" id="IPR001173">
    <property type="entry name" value="Glyco_trans_2-like"/>
</dbReference>
<evidence type="ECO:0000313" key="3">
    <source>
        <dbReference type="Proteomes" id="UP000031197"/>
    </source>
</evidence>
<dbReference type="CDD" id="cd00761">
    <property type="entry name" value="Glyco_tranf_GTA_type"/>
    <property type="match status" value="1"/>
</dbReference>
<proteinExistence type="predicted"/>
<name>A0A0B3Y832_9ALTE</name>
<sequence length="252" mass="29031">MSKIDISVLVTCHKERQYILPAIESARLAIEKLKGEFSVTHEIIIYLDNSDSQTLAFANEVSESLGIEVYRGKNGDPGLSRMAAINCSNGEYIAFLDGDDLWSENWLVNAWKMVESSENELREKTIFHPEYNLIFGNADLFVRQGDPSSDYFDLRYLRFANYWDALCLAHRTIFNFCPIPGNNLALGFAHEDYNWNCKLIEKNFRHVLVKDTIHFKRRRTASVSVNAEKDKNKVTPSLMQKYKMQGDLNDRS</sequence>
<keyword evidence="3" id="KW-1185">Reference proteome</keyword>
<dbReference type="OrthoDB" id="9802649at2"/>
<dbReference type="AlphaFoldDB" id="A0A0B3Y832"/>
<dbReference type="PANTHER" id="PTHR22916">
    <property type="entry name" value="GLYCOSYLTRANSFERASE"/>
    <property type="match status" value="1"/>
</dbReference>
<dbReference type="Gene3D" id="3.90.550.10">
    <property type="entry name" value="Spore Coat Polysaccharide Biosynthesis Protein SpsA, Chain A"/>
    <property type="match status" value="1"/>
</dbReference>
<comment type="caution">
    <text evidence="2">The sequence shown here is derived from an EMBL/GenBank/DDBJ whole genome shotgun (WGS) entry which is preliminary data.</text>
</comment>
<evidence type="ECO:0000259" key="1">
    <source>
        <dbReference type="Pfam" id="PF00535"/>
    </source>
</evidence>
<gene>
    <name evidence="2" type="ORF">RJ41_14305</name>
</gene>
<evidence type="ECO:0000313" key="2">
    <source>
        <dbReference type="EMBL" id="KHT48275.1"/>
    </source>
</evidence>
<dbReference type="InterPro" id="IPR029044">
    <property type="entry name" value="Nucleotide-diphossugar_trans"/>
</dbReference>
<dbReference type="RefSeq" id="WP_039222201.1">
    <property type="nucleotide sequence ID" value="NZ_JWLW01000034.1"/>
</dbReference>
<reference evidence="2 3" key="1">
    <citation type="submission" date="2014-12" db="EMBL/GenBank/DDBJ databases">
        <title>Genome sequencing of Alteromonas marina AD001.</title>
        <authorList>
            <person name="Adrian T.G.S."/>
            <person name="Chan K.G."/>
        </authorList>
    </citation>
    <scope>NUCLEOTIDE SEQUENCE [LARGE SCALE GENOMIC DNA]</scope>
    <source>
        <strain evidence="2 3">AD001</strain>
    </source>
</reference>
<dbReference type="EMBL" id="JWLW01000034">
    <property type="protein sequence ID" value="KHT48275.1"/>
    <property type="molecule type" value="Genomic_DNA"/>
</dbReference>
<dbReference type="SUPFAM" id="SSF53448">
    <property type="entry name" value="Nucleotide-diphospho-sugar transferases"/>
    <property type="match status" value="1"/>
</dbReference>
<dbReference type="Pfam" id="PF00535">
    <property type="entry name" value="Glycos_transf_2"/>
    <property type="match status" value="1"/>
</dbReference>
<dbReference type="GO" id="GO:0016758">
    <property type="term" value="F:hexosyltransferase activity"/>
    <property type="evidence" value="ECO:0007669"/>
    <property type="project" value="UniProtKB-ARBA"/>
</dbReference>
<protein>
    <recommendedName>
        <fullName evidence="1">Glycosyltransferase 2-like domain-containing protein</fullName>
    </recommendedName>
</protein>
<feature type="domain" description="Glycosyltransferase 2-like" evidence="1">
    <location>
        <begin position="7"/>
        <end position="116"/>
    </location>
</feature>
<accession>A0A0B3Y832</accession>
<dbReference type="Proteomes" id="UP000031197">
    <property type="component" value="Unassembled WGS sequence"/>
</dbReference>